<evidence type="ECO:0000256" key="1">
    <source>
        <dbReference type="SAM" id="SignalP"/>
    </source>
</evidence>
<feature type="chain" id="PRO_5012736635" evidence="1">
    <location>
        <begin position="21"/>
        <end position="72"/>
    </location>
</feature>
<name>A0A224XTZ1_9HEMI</name>
<protein>
    <submittedName>
        <fullName evidence="2">Putative secreted protein</fullName>
    </submittedName>
</protein>
<evidence type="ECO:0000313" key="2">
    <source>
        <dbReference type="EMBL" id="JAW16017.1"/>
    </source>
</evidence>
<organism evidence="2">
    <name type="scientific">Panstrongylus lignarius</name>
    <dbReference type="NCBI Taxonomy" id="156445"/>
    <lineage>
        <taxon>Eukaryota</taxon>
        <taxon>Metazoa</taxon>
        <taxon>Ecdysozoa</taxon>
        <taxon>Arthropoda</taxon>
        <taxon>Hexapoda</taxon>
        <taxon>Insecta</taxon>
        <taxon>Pterygota</taxon>
        <taxon>Neoptera</taxon>
        <taxon>Paraneoptera</taxon>
        <taxon>Hemiptera</taxon>
        <taxon>Heteroptera</taxon>
        <taxon>Panheteroptera</taxon>
        <taxon>Cimicomorpha</taxon>
        <taxon>Reduviidae</taxon>
        <taxon>Triatominae</taxon>
        <taxon>Panstrongylus</taxon>
    </lineage>
</organism>
<accession>A0A224XTZ1</accession>
<keyword evidence="1" id="KW-0732">Signal</keyword>
<dbReference type="AlphaFoldDB" id="A0A224XTZ1"/>
<dbReference type="EMBL" id="GFTR01000409">
    <property type="protein sequence ID" value="JAW16017.1"/>
    <property type="molecule type" value="Transcribed_RNA"/>
</dbReference>
<sequence>MYHLLSLHLLMVQFSNQLLAHVIQPIPSCLRLFLCYSKLQYIYMFQNLQPLCYLYVNCYFLQRHLLGILDFP</sequence>
<feature type="signal peptide" evidence="1">
    <location>
        <begin position="1"/>
        <end position="20"/>
    </location>
</feature>
<reference evidence="2" key="1">
    <citation type="journal article" date="2018" name="PLoS Negl. Trop. Dis.">
        <title>An insight into the salivary gland and fat body transcriptome of Panstrongylus lignarius (Hemiptera: Heteroptera), the main vector of Chagas disease in Peru.</title>
        <authorList>
            <person name="Nevoa J.C."/>
            <person name="Mendes M.T."/>
            <person name="da Silva M.V."/>
            <person name="Soares S.C."/>
            <person name="Oliveira C.J.F."/>
            <person name="Ribeiro J.M.C."/>
        </authorList>
    </citation>
    <scope>NUCLEOTIDE SEQUENCE</scope>
</reference>
<proteinExistence type="predicted"/>